<dbReference type="InterPro" id="IPR021109">
    <property type="entry name" value="Peptidase_aspartic_dom_sf"/>
</dbReference>
<evidence type="ECO:0000256" key="7">
    <source>
        <dbReference type="ARBA" id="ARBA00023157"/>
    </source>
</evidence>
<feature type="domain" description="Peptidase A1" evidence="13">
    <location>
        <begin position="69"/>
        <end position="388"/>
    </location>
</feature>
<evidence type="ECO:0000256" key="4">
    <source>
        <dbReference type="ARBA" id="ARBA00022729"/>
    </source>
</evidence>
<dbReference type="SUPFAM" id="SSF50630">
    <property type="entry name" value="Acid proteases"/>
    <property type="match status" value="1"/>
</dbReference>
<feature type="active site" evidence="9">
    <location>
        <position position="87"/>
    </location>
</feature>
<dbReference type="FunFam" id="2.40.70.10:FF:000009">
    <property type="entry name" value="Aspartic proteinase A1"/>
    <property type="match status" value="1"/>
</dbReference>
<dbReference type="InterPro" id="IPR033121">
    <property type="entry name" value="PEPTIDASE_A1"/>
</dbReference>
<dbReference type="EMBL" id="LR784234">
    <property type="protein sequence ID" value="CAB3234492.1"/>
    <property type="molecule type" value="mRNA"/>
</dbReference>
<evidence type="ECO:0000256" key="3">
    <source>
        <dbReference type="ARBA" id="ARBA00022670"/>
    </source>
</evidence>
<feature type="signal peptide" evidence="12">
    <location>
        <begin position="1"/>
        <end position="17"/>
    </location>
</feature>
<evidence type="ECO:0000256" key="9">
    <source>
        <dbReference type="PIRSR" id="PIRSR601461-1"/>
    </source>
</evidence>
<name>A0A6F9DAR9_9ASCI</name>
<proteinExistence type="evidence at transcript level"/>
<dbReference type="Pfam" id="PF00026">
    <property type="entry name" value="Asp"/>
    <property type="match status" value="1"/>
</dbReference>
<feature type="disulfide bond" evidence="10">
    <location>
        <begin position="310"/>
        <end position="347"/>
    </location>
</feature>
<evidence type="ECO:0000256" key="1">
    <source>
        <dbReference type="ARBA" id="ARBA00007447"/>
    </source>
</evidence>
<dbReference type="Gene3D" id="2.40.70.10">
    <property type="entry name" value="Acid Proteases"/>
    <property type="match status" value="2"/>
</dbReference>
<evidence type="ECO:0000256" key="12">
    <source>
        <dbReference type="SAM" id="SignalP"/>
    </source>
</evidence>
<dbReference type="InterPro" id="IPR001461">
    <property type="entry name" value="Aspartic_peptidase_A1"/>
</dbReference>
<accession>A0A6F9DAR9</accession>
<keyword evidence="8" id="KW-0325">Glycoprotein</keyword>
<evidence type="ECO:0000256" key="2">
    <source>
        <dbReference type="ARBA" id="ARBA00014776"/>
    </source>
</evidence>
<dbReference type="PANTHER" id="PTHR47966">
    <property type="entry name" value="BETA-SITE APP-CLEAVING ENZYME, ISOFORM A-RELATED"/>
    <property type="match status" value="1"/>
</dbReference>
<organism evidence="14">
    <name type="scientific">Phallusia mammillata</name>
    <dbReference type="NCBI Taxonomy" id="59560"/>
    <lineage>
        <taxon>Eukaryota</taxon>
        <taxon>Metazoa</taxon>
        <taxon>Chordata</taxon>
        <taxon>Tunicata</taxon>
        <taxon>Ascidiacea</taxon>
        <taxon>Phlebobranchia</taxon>
        <taxon>Ascidiidae</taxon>
        <taxon>Phallusia</taxon>
    </lineage>
</organism>
<dbReference type="AlphaFoldDB" id="A0A6F9DAR9"/>
<evidence type="ECO:0000256" key="11">
    <source>
        <dbReference type="RuleBase" id="RU000454"/>
    </source>
</evidence>
<evidence type="ECO:0000256" key="10">
    <source>
        <dbReference type="PIRSR" id="PIRSR601461-2"/>
    </source>
</evidence>
<evidence type="ECO:0000259" key="13">
    <source>
        <dbReference type="PROSITE" id="PS51767"/>
    </source>
</evidence>
<dbReference type="PROSITE" id="PS51767">
    <property type="entry name" value="PEPTIDASE_A1"/>
    <property type="match status" value="1"/>
</dbReference>
<protein>
    <recommendedName>
        <fullName evidence="2">Renin</fullName>
    </recommendedName>
</protein>
<reference evidence="14" key="1">
    <citation type="submission" date="2020-04" db="EMBL/GenBank/DDBJ databases">
        <authorList>
            <person name="Neveu A P."/>
        </authorList>
    </citation>
    <scope>NUCLEOTIDE SEQUENCE</scope>
    <source>
        <tissue evidence="14">Whole embryo</tissue>
    </source>
</reference>
<sequence length="394" mass="42757">MLKEVLVLLVLGTLCNGFIVKLQRHKSIRQEMIEKKSDLTKFVNTKYVRFTAGGNNAPEPLTNYLDAQYFGDITIGTPPQKFTVVFDTGSSNLWVPSIHCSILDIACLIHNKYNGGASSTYVANGTEFSIRYGSGSLSGYCSADIVKVGGVSSKNQIFAEATKEPGLTFVAAKFDGIFGMGYPEISVNGIKPVFNQMFEQRSVSKNQFSFFLNRDPTATEGGELYLGGVDTSRFTGSFNYHKVTTKGYWQIAMDGVAISDSAGTKACVGGCKAIVDSGTSLLAGPTDEIEKINKAIGAMKFIEGEWIVMCSNIPKMPNVTFTLSGVIYTLTPQQYVMQESTGGETVCISGFMGLDIPAPRGPLWILGDVFMGNYYTTFDFANDRVGFATVVQPK</sequence>
<evidence type="ECO:0000256" key="5">
    <source>
        <dbReference type="ARBA" id="ARBA00022750"/>
    </source>
</evidence>
<feature type="active site" evidence="9">
    <location>
        <position position="276"/>
    </location>
</feature>
<dbReference type="GO" id="GO:0006508">
    <property type="term" value="P:proteolysis"/>
    <property type="evidence" value="ECO:0007669"/>
    <property type="project" value="UniProtKB-KW"/>
</dbReference>
<feature type="disulfide bond" evidence="10">
    <location>
        <begin position="100"/>
        <end position="107"/>
    </location>
</feature>
<comment type="similarity">
    <text evidence="1 11">Belongs to the peptidase A1 family.</text>
</comment>
<keyword evidence="3 11" id="KW-0645">Protease</keyword>
<dbReference type="GO" id="GO:0004190">
    <property type="term" value="F:aspartic-type endopeptidase activity"/>
    <property type="evidence" value="ECO:0007669"/>
    <property type="project" value="UniProtKB-KW"/>
</dbReference>
<dbReference type="PRINTS" id="PR00792">
    <property type="entry name" value="PEPSIN"/>
</dbReference>
<feature type="chain" id="PRO_5026040844" description="Renin" evidence="12">
    <location>
        <begin position="18"/>
        <end position="394"/>
    </location>
</feature>
<gene>
    <name evidence="14" type="primary">Ctsd</name>
</gene>
<keyword evidence="6 11" id="KW-0378">Hydrolase</keyword>
<dbReference type="FunFam" id="2.40.70.10:FF:000002">
    <property type="entry name" value="Vacuolar aspartic proteinase"/>
    <property type="match status" value="1"/>
</dbReference>
<dbReference type="InterPro" id="IPR001969">
    <property type="entry name" value="Aspartic_peptidase_AS"/>
</dbReference>
<evidence type="ECO:0000256" key="8">
    <source>
        <dbReference type="ARBA" id="ARBA00023180"/>
    </source>
</evidence>
<evidence type="ECO:0000256" key="6">
    <source>
        <dbReference type="ARBA" id="ARBA00022801"/>
    </source>
</evidence>
<dbReference type="PANTHER" id="PTHR47966:SF51">
    <property type="entry name" value="BETA-SITE APP-CLEAVING ENZYME, ISOFORM A-RELATED"/>
    <property type="match status" value="1"/>
</dbReference>
<evidence type="ECO:0000313" key="14">
    <source>
        <dbReference type="EMBL" id="CAB3234492.1"/>
    </source>
</evidence>
<keyword evidence="7 10" id="KW-1015">Disulfide bond</keyword>
<keyword evidence="5 11" id="KW-0064">Aspartyl protease</keyword>
<dbReference type="PROSITE" id="PS00141">
    <property type="entry name" value="ASP_PROTEASE"/>
    <property type="match status" value="2"/>
</dbReference>
<keyword evidence="4 12" id="KW-0732">Signal</keyword>